<reference evidence="3" key="1">
    <citation type="submission" date="2016-07" db="EMBL/GenBank/DDBJ databases">
        <title>Nontailed viruses are major unrecognized killers of bacteria in the ocean.</title>
        <authorList>
            <person name="Kauffman K."/>
            <person name="Hussain F."/>
            <person name="Yang J."/>
            <person name="Arevalo P."/>
            <person name="Brown J."/>
            <person name="Cutler M."/>
            <person name="Kelly L."/>
            <person name="Polz M.F."/>
        </authorList>
    </citation>
    <scope>NUCLEOTIDE SEQUENCE [LARGE SCALE GENOMIC DNA]</scope>
    <source>
        <strain evidence="3">10N.261.46.F8</strain>
    </source>
</reference>
<evidence type="ECO:0000313" key="2">
    <source>
        <dbReference type="EMBL" id="PMM75120.1"/>
    </source>
</evidence>
<keyword evidence="2" id="KW-0238">DNA-binding</keyword>
<dbReference type="EMBL" id="MCZK01000044">
    <property type="protein sequence ID" value="PMM75120.1"/>
    <property type="molecule type" value="Genomic_DNA"/>
</dbReference>
<comment type="caution">
    <text evidence="2">The sequence shown here is derived from an EMBL/GenBank/DDBJ whole genome shotgun (WGS) entry which is preliminary data.</text>
</comment>
<dbReference type="OrthoDB" id="1523999at2"/>
<dbReference type="SUPFAM" id="SSF46894">
    <property type="entry name" value="C-terminal effector domain of the bipartite response regulators"/>
    <property type="match status" value="1"/>
</dbReference>
<dbReference type="Gene3D" id="1.10.10.10">
    <property type="entry name" value="Winged helix-like DNA-binding domain superfamily/Winged helix DNA-binding domain"/>
    <property type="match status" value="1"/>
</dbReference>
<dbReference type="PRINTS" id="PR00038">
    <property type="entry name" value="HTHLUXR"/>
</dbReference>
<dbReference type="InterPro" id="IPR036388">
    <property type="entry name" value="WH-like_DNA-bd_sf"/>
</dbReference>
<organism evidence="2 3">
    <name type="scientific">Vibrio lentus</name>
    <dbReference type="NCBI Taxonomy" id="136468"/>
    <lineage>
        <taxon>Bacteria</taxon>
        <taxon>Pseudomonadati</taxon>
        <taxon>Pseudomonadota</taxon>
        <taxon>Gammaproteobacteria</taxon>
        <taxon>Vibrionales</taxon>
        <taxon>Vibrionaceae</taxon>
        <taxon>Vibrio</taxon>
    </lineage>
</organism>
<dbReference type="InterPro" id="IPR016032">
    <property type="entry name" value="Sig_transdc_resp-reg_C-effctor"/>
</dbReference>
<dbReference type="PROSITE" id="PS50043">
    <property type="entry name" value="HTH_LUXR_2"/>
    <property type="match status" value="1"/>
</dbReference>
<name>A0A2N7KGS9_9VIBR</name>
<dbReference type="Pfam" id="PF00196">
    <property type="entry name" value="GerE"/>
    <property type="match status" value="1"/>
</dbReference>
<dbReference type="InterPro" id="IPR000792">
    <property type="entry name" value="Tscrpt_reg_LuxR_C"/>
</dbReference>
<dbReference type="GO" id="GO:0006355">
    <property type="term" value="P:regulation of DNA-templated transcription"/>
    <property type="evidence" value="ECO:0007669"/>
    <property type="project" value="InterPro"/>
</dbReference>
<protein>
    <submittedName>
        <fullName evidence="2">DNA-binding protein</fullName>
    </submittedName>
</protein>
<accession>A0A2N7KGS9</accession>
<evidence type="ECO:0000259" key="1">
    <source>
        <dbReference type="PROSITE" id="PS50043"/>
    </source>
</evidence>
<dbReference type="SMART" id="SM00421">
    <property type="entry name" value="HTH_LUXR"/>
    <property type="match status" value="1"/>
</dbReference>
<evidence type="ECO:0000313" key="3">
    <source>
        <dbReference type="Proteomes" id="UP000235406"/>
    </source>
</evidence>
<feature type="domain" description="HTH luxR-type" evidence="1">
    <location>
        <begin position="175"/>
        <end position="240"/>
    </location>
</feature>
<sequence>MQISENAIPLDNGFNKSPSEFEEEIRKGLIEMGVEHVTLVIMSKNQNPVFKYIEGLSGRISISKRVTEKLDNYLAVASQEEKGQVCHGRDSIIDNRIFDHEKLSIVESNLNFYSIYEDLSYHYEIAIIFHSVTALKPDEFRQLELICDITIAWANSWIAHHTMLLHWARYAEPTTTHIPPILTKSELDVMELIIKGLTGSEVAQVRSVSKETVRTQIKSILHKTQCKNQNQLISRFGKGQWLMNQTTRSAYT</sequence>
<dbReference type="Proteomes" id="UP000235406">
    <property type="component" value="Unassembled WGS sequence"/>
</dbReference>
<gene>
    <name evidence="2" type="ORF">BCT49_23310</name>
</gene>
<dbReference type="RefSeq" id="WP_102434233.1">
    <property type="nucleotide sequence ID" value="NZ_CAWNVI010000044.1"/>
</dbReference>
<dbReference type="GO" id="GO:0003677">
    <property type="term" value="F:DNA binding"/>
    <property type="evidence" value="ECO:0007669"/>
    <property type="project" value="UniProtKB-KW"/>
</dbReference>
<dbReference type="AlphaFoldDB" id="A0A2N7KGS9"/>
<proteinExistence type="predicted"/>